<organism evidence="1 2">
    <name type="scientific">Phlebiopsis gigantea (strain 11061_1 CR5-6)</name>
    <name type="common">White-rot fungus</name>
    <name type="synonym">Peniophora gigantea</name>
    <dbReference type="NCBI Taxonomy" id="745531"/>
    <lineage>
        <taxon>Eukaryota</taxon>
        <taxon>Fungi</taxon>
        <taxon>Dikarya</taxon>
        <taxon>Basidiomycota</taxon>
        <taxon>Agaricomycotina</taxon>
        <taxon>Agaricomycetes</taxon>
        <taxon>Polyporales</taxon>
        <taxon>Phanerochaetaceae</taxon>
        <taxon>Phlebiopsis</taxon>
    </lineage>
</organism>
<dbReference type="AlphaFoldDB" id="A0A0C3PJJ4"/>
<evidence type="ECO:0000313" key="1">
    <source>
        <dbReference type="EMBL" id="KIP06348.1"/>
    </source>
</evidence>
<evidence type="ECO:0000313" key="2">
    <source>
        <dbReference type="Proteomes" id="UP000053257"/>
    </source>
</evidence>
<dbReference type="Proteomes" id="UP000053257">
    <property type="component" value="Unassembled WGS sequence"/>
</dbReference>
<dbReference type="HOGENOM" id="CLU_2373514_0_0_1"/>
<keyword evidence="2" id="KW-1185">Reference proteome</keyword>
<accession>A0A0C3PJJ4</accession>
<dbReference type="EMBL" id="KN840520">
    <property type="protein sequence ID" value="KIP06348.1"/>
    <property type="molecule type" value="Genomic_DNA"/>
</dbReference>
<proteinExistence type="predicted"/>
<protein>
    <submittedName>
        <fullName evidence="1">Uncharacterized protein</fullName>
    </submittedName>
</protein>
<reference evidence="1 2" key="1">
    <citation type="journal article" date="2014" name="PLoS Genet.">
        <title>Analysis of the Phlebiopsis gigantea genome, transcriptome and secretome provides insight into its pioneer colonization strategies of wood.</title>
        <authorList>
            <person name="Hori C."/>
            <person name="Ishida T."/>
            <person name="Igarashi K."/>
            <person name="Samejima M."/>
            <person name="Suzuki H."/>
            <person name="Master E."/>
            <person name="Ferreira P."/>
            <person name="Ruiz-Duenas F.J."/>
            <person name="Held B."/>
            <person name="Canessa P."/>
            <person name="Larrondo L.F."/>
            <person name="Schmoll M."/>
            <person name="Druzhinina I.S."/>
            <person name="Kubicek C.P."/>
            <person name="Gaskell J.A."/>
            <person name="Kersten P."/>
            <person name="St John F."/>
            <person name="Glasner J."/>
            <person name="Sabat G."/>
            <person name="Splinter BonDurant S."/>
            <person name="Syed K."/>
            <person name="Yadav J."/>
            <person name="Mgbeahuruike A.C."/>
            <person name="Kovalchuk A."/>
            <person name="Asiegbu F.O."/>
            <person name="Lackner G."/>
            <person name="Hoffmeister D."/>
            <person name="Rencoret J."/>
            <person name="Gutierrez A."/>
            <person name="Sun H."/>
            <person name="Lindquist E."/>
            <person name="Barry K."/>
            <person name="Riley R."/>
            <person name="Grigoriev I.V."/>
            <person name="Henrissat B."/>
            <person name="Kues U."/>
            <person name="Berka R.M."/>
            <person name="Martinez A.T."/>
            <person name="Covert S.F."/>
            <person name="Blanchette R.A."/>
            <person name="Cullen D."/>
        </authorList>
    </citation>
    <scope>NUCLEOTIDE SEQUENCE [LARGE SCALE GENOMIC DNA]</scope>
    <source>
        <strain evidence="1 2">11061_1 CR5-6</strain>
    </source>
</reference>
<gene>
    <name evidence="1" type="ORF">PHLGIDRAFT_463789</name>
</gene>
<name>A0A0C3PJJ4_PHLG1</name>
<sequence>MRLQLQWSLCSQASWVATLRVGHHDFSLKLYNKHTAQRYAIQTGRSIVERQGAITDQRGPLQGSTPDTLTDGTVVFPYTLKALPRHRDLSEGEQR</sequence>